<dbReference type="Gene3D" id="3.30.730.10">
    <property type="entry name" value="AP2/ERF domain"/>
    <property type="match status" value="1"/>
</dbReference>
<feature type="region of interest" description="Disordered" evidence="8">
    <location>
        <begin position="206"/>
        <end position="244"/>
    </location>
</feature>
<keyword evidence="9" id="KW-0472">Membrane</keyword>
<accession>A0AAQ3QDK8</accession>
<protein>
    <recommendedName>
        <fullName evidence="10">AP2/ERF domain-containing protein</fullName>
    </recommendedName>
</protein>
<feature type="transmembrane region" description="Helical" evidence="9">
    <location>
        <begin position="42"/>
        <end position="63"/>
    </location>
</feature>
<evidence type="ECO:0000256" key="9">
    <source>
        <dbReference type="SAM" id="Phobius"/>
    </source>
</evidence>
<dbReference type="PROSITE" id="PS51032">
    <property type="entry name" value="AP2_ERF"/>
    <property type="match status" value="1"/>
</dbReference>
<dbReference type="SMART" id="SM00380">
    <property type="entry name" value="AP2"/>
    <property type="match status" value="1"/>
</dbReference>
<keyword evidence="5" id="KW-0010">Activator</keyword>
<name>A0AAQ3QDK8_9LILI</name>
<dbReference type="InterPro" id="IPR001471">
    <property type="entry name" value="AP2/ERF_dom"/>
</dbReference>
<evidence type="ECO:0000256" key="6">
    <source>
        <dbReference type="ARBA" id="ARBA00023163"/>
    </source>
</evidence>
<evidence type="ECO:0000313" key="12">
    <source>
        <dbReference type="Proteomes" id="UP001327560"/>
    </source>
</evidence>
<keyword evidence="3" id="KW-0805">Transcription regulation</keyword>
<dbReference type="FunFam" id="3.30.730.10:FF:000001">
    <property type="entry name" value="Ethylene-responsive transcription factor 2"/>
    <property type="match status" value="1"/>
</dbReference>
<dbReference type="EMBL" id="CP136893">
    <property type="protein sequence ID" value="WOL05626.1"/>
    <property type="molecule type" value="Genomic_DNA"/>
</dbReference>
<dbReference type="PANTHER" id="PTHR31190:SF499">
    <property type="entry name" value="ETHYLENE-RESPONSIVE TRANSCRIPTION FACTOR ERF105"/>
    <property type="match status" value="1"/>
</dbReference>
<sequence length="297" mass="32574">MRSEYKKGNGCERVQDLGFLETSKLSESSSLRHSPRAHTPPFLVLLTFASLLCLLPALIHGSFHRLADPALDLICHYLLGDLPQPDHPAIAGRSQDPAADRRPSLTISVPPRAAGASTNEYDDGRRYRGVRQRPWGKYAAEIRDPARRGARVWQGTYDTAVEAARAYDRAAFQMCGRKAILNFPHEVGSSEQWSTMTTATTAAGVLPGKRKRKQETRGLASEEEMTSSAIKRERSPESEDSCGEGYVAAKPSVCPLTPSSWKGVWDWEAADTKGIFDVPPLSPLSPHTSLGFQLTVS</sequence>
<dbReference type="InterPro" id="IPR036955">
    <property type="entry name" value="AP2/ERF_dom_sf"/>
</dbReference>
<dbReference type="CDD" id="cd00018">
    <property type="entry name" value="AP2"/>
    <property type="match status" value="1"/>
</dbReference>
<evidence type="ECO:0000256" key="4">
    <source>
        <dbReference type="ARBA" id="ARBA00023125"/>
    </source>
</evidence>
<evidence type="ECO:0000256" key="7">
    <source>
        <dbReference type="ARBA" id="ARBA00023242"/>
    </source>
</evidence>
<dbReference type="Pfam" id="PF00847">
    <property type="entry name" value="AP2"/>
    <property type="match status" value="1"/>
</dbReference>
<dbReference type="GO" id="GO:0003700">
    <property type="term" value="F:DNA-binding transcription factor activity"/>
    <property type="evidence" value="ECO:0007669"/>
    <property type="project" value="InterPro"/>
</dbReference>
<feature type="region of interest" description="Disordered" evidence="8">
    <location>
        <begin position="88"/>
        <end position="124"/>
    </location>
</feature>
<evidence type="ECO:0000256" key="8">
    <source>
        <dbReference type="SAM" id="MobiDB-lite"/>
    </source>
</evidence>
<comment type="subcellular location">
    <subcellularLocation>
        <location evidence="1">Nucleus</location>
    </subcellularLocation>
</comment>
<keyword evidence="7" id="KW-0539">Nucleus</keyword>
<keyword evidence="12" id="KW-1185">Reference proteome</keyword>
<feature type="domain" description="AP2/ERF" evidence="10">
    <location>
        <begin position="126"/>
        <end position="184"/>
    </location>
</feature>
<evidence type="ECO:0000256" key="5">
    <source>
        <dbReference type="ARBA" id="ARBA00023159"/>
    </source>
</evidence>
<dbReference type="InterPro" id="IPR016177">
    <property type="entry name" value="DNA-bd_dom_sf"/>
</dbReference>
<proteinExistence type="predicted"/>
<evidence type="ECO:0000259" key="10">
    <source>
        <dbReference type="PROSITE" id="PS51032"/>
    </source>
</evidence>
<evidence type="ECO:0000313" key="11">
    <source>
        <dbReference type="EMBL" id="WOL05626.1"/>
    </source>
</evidence>
<dbReference type="GO" id="GO:0006950">
    <property type="term" value="P:response to stress"/>
    <property type="evidence" value="ECO:0007669"/>
    <property type="project" value="UniProtKB-ARBA"/>
</dbReference>
<dbReference type="AlphaFoldDB" id="A0AAQ3QDK8"/>
<keyword evidence="6" id="KW-0804">Transcription</keyword>
<evidence type="ECO:0000256" key="1">
    <source>
        <dbReference type="ARBA" id="ARBA00004123"/>
    </source>
</evidence>
<dbReference type="InterPro" id="IPR044808">
    <property type="entry name" value="ERF_plant"/>
</dbReference>
<organism evidence="11 12">
    <name type="scientific">Canna indica</name>
    <name type="common">Indian-shot</name>
    <dbReference type="NCBI Taxonomy" id="4628"/>
    <lineage>
        <taxon>Eukaryota</taxon>
        <taxon>Viridiplantae</taxon>
        <taxon>Streptophyta</taxon>
        <taxon>Embryophyta</taxon>
        <taxon>Tracheophyta</taxon>
        <taxon>Spermatophyta</taxon>
        <taxon>Magnoliopsida</taxon>
        <taxon>Liliopsida</taxon>
        <taxon>Zingiberales</taxon>
        <taxon>Cannaceae</taxon>
        <taxon>Canna</taxon>
    </lineage>
</organism>
<reference evidence="11 12" key="1">
    <citation type="submission" date="2023-10" db="EMBL/GenBank/DDBJ databases">
        <title>Chromosome-scale genome assembly provides insights into flower coloration mechanisms of Canna indica.</title>
        <authorList>
            <person name="Li C."/>
        </authorList>
    </citation>
    <scope>NUCLEOTIDE SEQUENCE [LARGE SCALE GENOMIC DNA]</scope>
    <source>
        <tissue evidence="11">Flower</tissue>
    </source>
</reference>
<keyword evidence="9" id="KW-1133">Transmembrane helix</keyword>
<keyword evidence="2" id="KW-0936">Ethylene signaling pathway</keyword>
<keyword evidence="9" id="KW-0812">Transmembrane</keyword>
<gene>
    <name evidence="11" type="ORF">Cni_G14355</name>
</gene>
<dbReference type="Proteomes" id="UP001327560">
    <property type="component" value="Chromosome 4"/>
</dbReference>
<dbReference type="GO" id="GO:0009873">
    <property type="term" value="P:ethylene-activated signaling pathway"/>
    <property type="evidence" value="ECO:0007669"/>
    <property type="project" value="UniProtKB-KW"/>
</dbReference>
<dbReference type="GO" id="GO:0005634">
    <property type="term" value="C:nucleus"/>
    <property type="evidence" value="ECO:0007669"/>
    <property type="project" value="UniProtKB-SubCell"/>
</dbReference>
<dbReference type="PANTHER" id="PTHR31190">
    <property type="entry name" value="DNA-BINDING DOMAIN"/>
    <property type="match status" value="1"/>
</dbReference>
<dbReference type="PRINTS" id="PR00367">
    <property type="entry name" value="ETHRSPELEMNT"/>
</dbReference>
<keyword evidence="4" id="KW-0238">DNA-binding</keyword>
<dbReference type="SUPFAM" id="SSF54171">
    <property type="entry name" value="DNA-binding domain"/>
    <property type="match status" value="1"/>
</dbReference>
<evidence type="ECO:0000256" key="2">
    <source>
        <dbReference type="ARBA" id="ARBA00022745"/>
    </source>
</evidence>
<dbReference type="GO" id="GO:0000976">
    <property type="term" value="F:transcription cis-regulatory region binding"/>
    <property type="evidence" value="ECO:0007669"/>
    <property type="project" value="UniProtKB-ARBA"/>
</dbReference>
<evidence type="ECO:0000256" key="3">
    <source>
        <dbReference type="ARBA" id="ARBA00023015"/>
    </source>
</evidence>